<gene>
    <name evidence="3" type="ORF">C4532_15330</name>
</gene>
<dbReference type="AlphaFoldDB" id="A0A419ET59"/>
<sequence length="99" mass="10579">MVYLLSTIAVILGAISLFIMLSFDPDAGFTATNAAGLVGVALSAILLAFAFVLHSLQSMQKTIQALKRSLESETSRTGAKEDSQQPVRHGLSPDQQILF</sequence>
<evidence type="ECO:0000313" key="4">
    <source>
        <dbReference type="Proteomes" id="UP000285961"/>
    </source>
</evidence>
<dbReference type="Proteomes" id="UP000285961">
    <property type="component" value="Unassembled WGS sequence"/>
</dbReference>
<keyword evidence="2" id="KW-0472">Membrane</keyword>
<keyword evidence="2" id="KW-0812">Transmembrane</keyword>
<comment type="caution">
    <text evidence="3">The sequence shown here is derived from an EMBL/GenBank/DDBJ whole genome shotgun (WGS) entry which is preliminary data.</text>
</comment>
<name>A0A419ET59_9BACT</name>
<feature type="compositionally biased region" description="Basic and acidic residues" evidence="1">
    <location>
        <begin position="71"/>
        <end position="83"/>
    </location>
</feature>
<proteinExistence type="predicted"/>
<feature type="region of interest" description="Disordered" evidence="1">
    <location>
        <begin position="71"/>
        <end position="99"/>
    </location>
</feature>
<feature type="transmembrane region" description="Helical" evidence="2">
    <location>
        <begin position="35"/>
        <end position="53"/>
    </location>
</feature>
<organism evidence="3 4">
    <name type="scientific">Candidatus Abyssobacteria bacterium SURF_17</name>
    <dbReference type="NCBI Taxonomy" id="2093361"/>
    <lineage>
        <taxon>Bacteria</taxon>
        <taxon>Pseudomonadati</taxon>
        <taxon>Candidatus Hydrogenedentota</taxon>
        <taxon>Candidatus Abyssobacteria</taxon>
    </lineage>
</organism>
<dbReference type="EMBL" id="QZKI01000110">
    <property type="protein sequence ID" value="RJP66988.1"/>
    <property type="molecule type" value="Genomic_DNA"/>
</dbReference>
<evidence type="ECO:0000256" key="2">
    <source>
        <dbReference type="SAM" id="Phobius"/>
    </source>
</evidence>
<reference evidence="3 4" key="1">
    <citation type="journal article" date="2017" name="ISME J.">
        <title>Energy and carbon metabolisms in a deep terrestrial subsurface fluid microbial community.</title>
        <authorList>
            <person name="Momper L."/>
            <person name="Jungbluth S.P."/>
            <person name="Lee M.D."/>
            <person name="Amend J.P."/>
        </authorList>
    </citation>
    <scope>NUCLEOTIDE SEQUENCE [LARGE SCALE GENOMIC DNA]</scope>
    <source>
        <strain evidence="3">SURF_17</strain>
    </source>
</reference>
<feature type="transmembrane region" description="Helical" evidence="2">
    <location>
        <begin position="5"/>
        <end position="23"/>
    </location>
</feature>
<accession>A0A419ET59</accession>
<protein>
    <submittedName>
        <fullName evidence="3">Uncharacterized protein</fullName>
    </submittedName>
</protein>
<keyword evidence="2" id="KW-1133">Transmembrane helix</keyword>
<evidence type="ECO:0000256" key="1">
    <source>
        <dbReference type="SAM" id="MobiDB-lite"/>
    </source>
</evidence>
<evidence type="ECO:0000313" key="3">
    <source>
        <dbReference type="EMBL" id="RJP66988.1"/>
    </source>
</evidence>